<accession>A0A8H7BEQ9</accession>
<dbReference type="AlphaFoldDB" id="A0A8H7BEQ9"/>
<gene>
    <name evidence="1" type="ORF">GT037_000737</name>
</gene>
<evidence type="ECO:0000313" key="1">
    <source>
        <dbReference type="EMBL" id="KAF7681761.1"/>
    </source>
</evidence>
<reference evidence="1" key="2">
    <citation type="submission" date="2020-08" db="EMBL/GenBank/DDBJ databases">
        <title>Draft Genome Sequence of Cumin Blight Pathogen Alternaria burnsii.</title>
        <authorList>
            <person name="Feng Z."/>
        </authorList>
    </citation>
    <scope>NUCLEOTIDE SEQUENCE</scope>
    <source>
        <strain evidence="1">CBS107.38</strain>
    </source>
</reference>
<proteinExistence type="predicted"/>
<dbReference type="Proteomes" id="UP000596902">
    <property type="component" value="Unassembled WGS sequence"/>
</dbReference>
<reference evidence="1" key="1">
    <citation type="submission" date="2020-01" db="EMBL/GenBank/DDBJ databases">
        <authorList>
            <person name="Feng Z.H.Z."/>
        </authorList>
    </citation>
    <scope>NUCLEOTIDE SEQUENCE</scope>
    <source>
        <strain evidence="1">CBS107.38</strain>
    </source>
</reference>
<evidence type="ECO:0000313" key="2">
    <source>
        <dbReference type="Proteomes" id="UP000596902"/>
    </source>
</evidence>
<dbReference type="EMBL" id="JAAABM010000001">
    <property type="protein sequence ID" value="KAF7681761.1"/>
    <property type="molecule type" value="Genomic_DNA"/>
</dbReference>
<protein>
    <submittedName>
        <fullName evidence="1">Uncharacterized protein</fullName>
    </submittedName>
</protein>
<dbReference type="RefSeq" id="XP_038791640.1">
    <property type="nucleotide sequence ID" value="XM_038925784.1"/>
</dbReference>
<comment type="caution">
    <text evidence="1">The sequence shown here is derived from an EMBL/GenBank/DDBJ whole genome shotgun (WGS) entry which is preliminary data.</text>
</comment>
<organism evidence="1 2">
    <name type="scientific">Alternaria burnsii</name>
    <dbReference type="NCBI Taxonomy" id="1187904"/>
    <lineage>
        <taxon>Eukaryota</taxon>
        <taxon>Fungi</taxon>
        <taxon>Dikarya</taxon>
        <taxon>Ascomycota</taxon>
        <taxon>Pezizomycotina</taxon>
        <taxon>Dothideomycetes</taxon>
        <taxon>Pleosporomycetidae</taxon>
        <taxon>Pleosporales</taxon>
        <taxon>Pleosporineae</taxon>
        <taxon>Pleosporaceae</taxon>
        <taxon>Alternaria</taxon>
        <taxon>Alternaria sect. Alternaria</taxon>
    </lineage>
</organism>
<sequence length="59" mass="6680">MLDVEDFDAVYHGLHYNDGLVQEIQSYRTALGGRTFFERLLTLLNIKGKSSSLLVSTMD</sequence>
<name>A0A8H7BEQ9_9PLEO</name>
<dbReference type="GeneID" id="62198962"/>
<keyword evidence="2" id="KW-1185">Reference proteome</keyword>